<reference evidence="2" key="1">
    <citation type="submission" date="2023-03" db="EMBL/GenBank/DDBJ databases">
        <title>Massive genome expansion in bonnet fungi (Mycena s.s.) driven by repeated elements and novel gene families across ecological guilds.</title>
        <authorList>
            <consortium name="Lawrence Berkeley National Laboratory"/>
            <person name="Harder C.B."/>
            <person name="Miyauchi S."/>
            <person name="Viragh M."/>
            <person name="Kuo A."/>
            <person name="Thoen E."/>
            <person name="Andreopoulos B."/>
            <person name="Lu D."/>
            <person name="Skrede I."/>
            <person name="Drula E."/>
            <person name="Henrissat B."/>
            <person name="Morin E."/>
            <person name="Kohler A."/>
            <person name="Barry K."/>
            <person name="LaButti K."/>
            <person name="Morin E."/>
            <person name="Salamov A."/>
            <person name="Lipzen A."/>
            <person name="Mereny Z."/>
            <person name="Hegedus B."/>
            <person name="Baldrian P."/>
            <person name="Stursova M."/>
            <person name="Weitz H."/>
            <person name="Taylor A."/>
            <person name="Grigoriev I.V."/>
            <person name="Nagy L.G."/>
            <person name="Martin F."/>
            <person name="Kauserud H."/>
        </authorList>
    </citation>
    <scope>NUCLEOTIDE SEQUENCE</scope>
    <source>
        <strain evidence="2">CBHHK173m</strain>
    </source>
</reference>
<feature type="compositionally biased region" description="Basic and acidic residues" evidence="1">
    <location>
        <begin position="50"/>
        <end position="59"/>
    </location>
</feature>
<feature type="region of interest" description="Disordered" evidence="1">
    <location>
        <begin position="1"/>
        <end position="73"/>
    </location>
</feature>
<organism evidence="2 3">
    <name type="scientific">Mycena belliarum</name>
    <dbReference type="NCBI Taxonomy" id="1033014"/>
    <lineage>
        <taxon>Eukaryota</taxon>
        <taxon>Fungi</taxon>
        <taxon>Dikarya</taxon>
        <taxon>Basidiomycota</taxon>
        <taxon>Agaricomycotina</taxon>
        <taxon>Agaricomycetes</taxon>
        <taxon>Agaricomycetidae</taxon>
        <taxon>Agaricales</taxon>
        <taxon>Marasmiineae</taxon>
        <taxon>Mycenaceae</taxon>
        <taxon>Mycena</taxon>
    </lineage>
</organism>
<feature type="compositionally biased region" description="Polar residues" evidence="1">
    <location>
        <begin position="62"/>
        <end position="73"/>
    </location>
</feature>
<evidence type="ECO:0000313" key="3">
    <source>
        <dbReference type="Proteomes" id="UP001222325"/>
    </source>
</evidence>
<feature type="compositionally biased region" description="Polar residues" evidence="1">
    <location>
        <begin position="37"/>
        <end position="46"/>
    </location>
</feature>
<feature type="compositionally biased region" description="Acidic residues" evidence="1">
    <location>
        <begin position="295"/>
        <end position="307"/>
    </location>
</feature>
<dbReference type="Proteomes" id="UP001222325">
    <property type="component" value="Unassembled WGS sequence"/>
</dbReference>
<dbReference type="EMBL" id="JARJCN010000126">
    <property type="protein sequence ID" value="KAJ7071747.1"/>
    <property type="molecule type" value="Genomic_DNA"/>
</dbReference>
<comment type="caution">
    <text evidence="2">The sequence shown here is derived from an EMBL/GenBank/DDBJ whole genome shotgun (WGS) entry which is preliminary data.</text>
</comment>
<evidence type="ECO:0000313" key="2">
    <source>
        <dbReference type="EMBL" id="KAJ7071747.1"/>
    </source>
</evidence>
<name>A0AAD6TP39_9AGAR</name>
<protein>
    <submittedName>
        <fullName evidence="2">Uncharacterized protein</fullName>
    </submittedName>
</protein>
<feature type="compositionally biased region" description="Basic and acidic residues" evidence="1">
    <location>
        <begin position="284"/>
        <end position="294"/>
    </location>
</feature>
<feature type="region of interest" description="Disordered" evidence="1">
    <location>
        <begin position="91"/>
        <end position="113"/>
    </location>
</feature>
<evidence type="ECO:0000256" key="1">
    <source>
        <dbReference type="SAM" id="MobiDB-lite"/>
    </source>
</evidence>
<dbReference type="AlphaFoldDB" id="A0AAD6TP39"/>
<keyword evidence="3" id="KW-1185">Reference proteome</keyword>
<feature type="compositionally biased region" description="Basic and acidic residues" evidence="1">
    <location>
        <begin position="10"/>
        <end position="21"/>
    </location>
</feature>
<gene>
    <name evidence="2" type="ORF">B0H15DRAFT_957595</name>
</gene>
<accession>A0AAD6TP39</accession>
<sequence length="329" mass="37100">MPRNKHSKSSSKENPHRSESRPKRRPKNTPRAPPLQDHNTGGTSTPPLEDGARVRELEGKSCSGSRPTRTDNTAAALLRETQAQLRTTEARLQEQRATEQGPTTRSQGRDNSRIGVLSRLSDVTMREIRTRMGFDRSKWRALRSCVRDCLRAARLNWDADWRSQSTTKRGYAYNAIEDDFPELRRFEGQWAVNRIAKDVWDNRKTYINCVDNPSTYIGRRAAQRQRGRGSIDTSSRHSSSPLPTPPSQPDSPNRSPTPGPSHAPPRPRPRVIRSPSSSPDSGDDLMKFSDHQSSGEEDEDGGEEDEDDHQHGKRHARSSGGSSSKRRRH</sequence>
<feature type="region of interest" description="Disordered" evidence="1">
    <location>
        <begin position="217"/>
        <end position="329"/>
    </location>
</feature>
<feature type="compositionally biased region" description="Pro residues" evidence="1">
    <location>
        <begin position="242"/>
        <end position="264"/>
    </location>
</feature>
<proteinExistence type="predicted"/>